<dbReference type="PANTHER" id="PTHR48178">
    <property type="entry name" value="PEROXISOME BIOGENESIS FACTOR 2"/>
    <property type="match status" value="1"/>
</dbReference>
<dbReference type="InParanoid" id="A0A0L0HLU8"/>
<evidence type="ECO:0000256" key="15">
    <source>
        <dbReference type="ARBA" id="ARBA00032511"/>
    </source>
</evidence>
<protein>
    <recommendedName>
        <fullName evidence="17">RING-type E3 ubiquitin transferase (cysteine targeting)</fullName>
        <ecNumber evidence="17">2.3.2.36</ecNumber>
    </recommendedName>
    <alternativeName>
        <fullName evidence="15">Peroxin-2</fullName>
    </alternativeName>
</protein>
<dbReference type="GO" id="GO:0008270">
    <property type="term" value="F:zinc ion binding"/>
    <property type="evidence" value="ECO:0007669"/>
    <property type="project" value="UniProtKB-KW"/>
</dbReference>
<dbReference type="CDD" id="cd16526">
    <property type="entry name" value="RING-HC_PEX2"/>
    <property type="match status" value="1"/>
</dbReference>
<dbReference type="GeneID" id="27687087"/>
<evidence type="ECO:0000256" key="7">
    <source>
        <dbReference type="ARBA" id="ARBA00022723"/>
    </source>
</evidence>
<dbReference type="GO" id="GO:0016567">
    <property type="term" value="P:protein ubiquitination"/>
    <property type="evidence" value="ECO:0007669"/>
    <property type="project" value="UniProtKB-ARBA"/>
</dbReference>
<evidence type="ECO:0000256" key="17">
    <source>
        <dbReference type="ARBA" id="ARBA00034523"/>
    </source>
</evidence>
<dbReference type="Proteomes" id="UP000053201">
    <property type="component" value="Unassembled WGS sequence"/>
</dbReference>
<comment type="pathway">
    <text evidence="2">Protein modification; protein ubiquitination.</text>
</comment>
<comment type="similarity">
    <text evidence="3">Belongs to the pex2/pex10/pex12 family.</text>
</comment>
<dbReference type="SMART" id="SM00184">
    <property type="entry name" value="RING"/>
    <property type="match status" value="1"/>
</dbReference>
<dbReference type="InterPro" id="IPR045859">
    <property type="entry name" value="RING-HC_PEX2"/>
</dbReference>
<keyword evidence="10" id="KW-0862">Zinc</keyword>
<dbReference type="InterPro" id="IPR017907">
    <property type="entry name" value="Znf_RING_CS"/>
</dbReference>
<keyword evidence="7" id="KW-0479">Metal-binding</keyword>
<sequence>MPTDTDGPSVSSGGRTNEDASQFWTRPELAQSPNVTRDASGTSTIVPESEREQTFVSAARRALAAYRPSSLNVLRVSQLDAELLDAELTSVVKEQFLAIFSLFKPTLKEKYEPEFTALLQYLMCHLSIYSMGASYGLQLQNLKYRNEARHSGRLEVSAIDAPLSKWQKMAHALLYIGGRWGWIRVNRHATTHEWSAQPERDWRNRVWTYLQKAENVYRALSLVNFLVFLYNGRYRSLLDRVLRMRLVYTRREMARQVSFEFMNRQLVWHAFTEFLLFLVPLVNVERIKNTIIRAISGPVTVDLPDHICAICHAKDAPKTVVHTPYRTNCGHVYCYYCIKTSIMADHSFPCPRCGQKVEEISRCT</sequence>
<dbReference type="VEuPathDB" id="FungiDB:SPPG_03581"/>
<keyword evidence="22" id="KW-1185">Reference proteome</keyword>
<dbReference type="Pfam" id="PF04757">
    <property type="entry name" value="Pex2_Pex12"/>
    <property type="match status" value="1"/>
</dbReference>
<dbReference type="STRING" id="645134.A0A0L0HLU8"/>
<keyword evidence="14" id="KW-0576">Peroxisome</keyword>
<dbReference type="PANTHER" id="PTHR48178:SF1">
    <property type="entry name" value="PEROXISOME BIOGENESIS FACTOR 2"/>
    <property type="match status" value="1"/>
</dbReference>
<dbReference type="Gene3D" id="3.30.40.10">
    <property type="entry name" value="Zinc/RING finger domain, C3HC4 (zinc finger)"/>
    <property type="match status" value="1"/>
</dbReference>
<dbReference type="OrthoDB" id="1701437at2759"/>
<feature type="region of interest" description="Disordered" evidence="19">
    <location>
        <begin position="1"/>
        <end position="47"/>
    </location>
</feature>
<evidence type="ECO:0000256" key="8">
    <source>
        <dbReference type="ARBA" id="ARBA00022771"/>
    </source>
</evidence>
<name>A0A0L0HLU8_SPIPD</name>
<reference evidence="21 22" key="1">
    <citation type="submission" date="2009-08" db="EMBL/GenBank/DDBJ databases">
        <title>The Genome Sequence of Spizellomyces punctatus strain DAOM BR117.</title>
        <authorList>
            <consortium name="The Broad Institute Genome Sequencing Platform"/>
            <person name="Russ C."/>
            <person name="Cuomo C."/>
            <person name="Shea T."/>
            <person name="Young S.K."/>
            <person name="Zeng Q."/>
            <person name="Koehrsen M."/>
            <person name="Haas B."/>
            <person name="Borodovsky M."/>
            <person name="Guigo R."/>
            <person name="Alvarado L."/>
            <person name="Berlin A."/>
            <person name="Bochicchio J."/>
            <person name="Borenstein D."/>
            <person name="Chapman S."/>
            <person name="Chen Z."/>
            <person name="Engels R."/>
            <person name="Freedman E."/>
            <person name="Gellesch M."/>
            <person name="Goldberg J."/>
            <person name="Griggs A."/>
            <person name="Gujja S."/>
            <person name="Heiman D."/>
            <person name="Hepburn T."/>
            <person name="Howarth C."/>
            <person name="Jen D."/>
            <person name="Larson L."/>
            <person name="Lewis B."/>
            <person name="Mehta T."/>
            <person name="Park D."/>
            <person name="Pearson M."/>
            <person name="Roberts A."/>
            <person name="Saif S."/>
            <person name="Shenoy N."/>
            <person name="Sisk P."/>
            <person name="Stolte C."/>
            <person name="Sykes S."/>
            <person name="Thomson T."/>
            <person name="Walk T."/>
            <person name="White J."/>
            <person name="Yandava C."/>
            <person name="Burger G."/>
            <person name="Gray M.W."/>
            <person name="Holland P.W.H."/>
            <person name="King N."/>
            <person name="Lang F.B.F."/>
            <person name="Roger A.J."/>
            <person name="Ruiz-Trillo I."/>
            <person name="Lander E."/>
            <person name="Nusbaum C."/>
        </authorList>
    </citation>
    <scope>NUCLEOTIDE SEQUENCE [LARGE SCALE GENOMIC DNA]</scope>
    <source>
        <strain evidence="21 22">DAOM BR117</strain>
    </source>
</reference>
<evidence type="ECO:0000313" key="22">
    <source>
        <dbReference type="Proteomes" id="UP000053201"/>
    </source>
</evidence>
<dbReference type="InterPro" id="IPR006845">
    <property type="entry name" value="Pex_N"/>
</dbReference>
<dbReference type="EC" id="2.3.2.36" evidence="17"/>
<keyword evidence="5" id="KW-0808">Transferase</keyword>
<keyword evidence="6" id="KW-0812">Transmembrane</keyword>
<proteinExistence type="inferred from homology"/>
<evidence type="ECO:0000256" key="16">
    <source>
        <dbReference type="ARBA" id="ARBA00034438"/>
    </source>
</evidence>
<keyword evidence="12" id="KW-1133">Transmembrane helix</keyword>
<keyword evidence="9" id="KW-0833">Ubl conjugation pathway</keyword>
<organism evidence="21 22">
    <name type="scientific">Spizellomyces punctatus (strain DAOM BR117)</name>
    <dbReference type="NCBI Taxonomy" id="645134"/>
    <lineage>
        <taxon>Eukaryota</taxon>
        <taxon>Fungi</taxon>
        <taxon>Fungi incertae sedis</taxon>
        <taxon>Chytridiomycota</taxon>
        <taxon>Chytridiomycota incertae sedis</taxon>
        <taxon>Chytridiomycetes</taxon>
        <taxon>Spizellomycetales</taxon>
        <taxon>Spizellomycetaceae</taxon>
        <taxon>Spizellomyces</taxon>
    </lineage>
</organism>
<evidence type="ECO:0000256" key="14">
    <source>
        <dbReference type="ARBA" id="ARBA00023140"/>
    </source>
</evidence>
<keyword evidence="4" id="KW-0813">Transport</keyword>
<gene>
    <name evidence="21" type="ORF">SPPG_03581</name>
</gene>
<dbReference type="InterPro" id="IPR013083">
    <property type="entry name" value="Znf_RING/FYVE/PHD"/>
</dbReference>
<keyword evidence="13" id="KW-0472">Membrane</keyword>
<dbReference type="InterPro" id="IPR018957">
    <property type="entry name" value="Znf_C3HC4_RING-type"/>
</dbReference>
<evidence type="ECO:0000256" key="5">
    <source>
        <dbReference type="ARBA" id="ARBA00022679"/>
    </source>
</evidence>
<dbReference type="GO" id="GO:0016562">
    <property type="term" value="P:protein import into peroxisome matrix, receptor recycling"/>
    <property type="evidence" value="ECO:0007669"/>
    <property type="project" value="UniProtKB-ARBA"/>
</dbReference>
<keyword evidence="8 18" id="KW-0863">Zinc-finger</keyword>
<evidence type="ECO:0000256" key="11">
    <source>
        <dbReference type="ARBA" id="ARBA00022927"/>
    </source>
</evidence>
<dbReference type="AlphaFoldDB" id="A0A0L0HLU8"/>
<dbReference type="eggNOG" id="KOG2879">
    <property type="taxonomic scope" value="Eukaryota"/>
</dbReference>
<dbReference type="SUPFAM" id="SSF57850">
    <property type="entry name" value="RING/U-box"/>
    <property type="match status" value="1"/>
</dbReference>
<evidence type="ECO:0000256" key="19">
    <source>
        <dbReference type="SAM" id="MobiDB-lite"/>
    </source>
</evidence>
<dbReference type="PROSITE" id="PS00518">
    <property type="entry name" value="ZF_RING_1"/>
    <property type="match status" value="1"/>
</dbReference>
<evidence type="ECO:0000313" key="21">
    <source>
        <dbReference type="EMBL" id="KND01789.1"/>
    </source>
</evidence>
<dbReference type="OMA" id="WHGLMEL"/>
<dbReference type="RefSeq" id="XP_016609828.1">
    <property type="nucleotide sequence ID" value="XM_016751842.1"/>
</dbReference>
<evidence type="ECO:0000256" key="2">
    <source>
        <dbReference type="ARBA" id="ARBA00004906"/>
    </source>
</evidence>
<evidence type="ECO:0000256" key="18">
    <source>
        <dbReference type="PROSITE-ProRule" id="PRU00175"/>
    </source>
</evidence>
<dbReference type="GO" id="GO:0061630">
    <property type="term" value="F:ubiquitin protein ligase activity"/>
    <property type="evidence" value="ECO:0007669"/>
    <property type="project" value="UniProtKB-EC"/>
</dbReference>
<accession>A0A0L0HLU8</accession>
<feature type="compositionally biased region" description="Polar residues" evidence="19">
    <location>
        <begin position="1"/>
        <end position="24"/>
    </location>
</feature>
<evidence type="ECO:0000259" key="20">
    <source>
        <dbReference type="PROSITE" id="PS50089"/>
    </source>
</evidence>
<evidence type="ECO:0000256" key="12">
    <source>
        <dbReference type="ARBA" id="ARBA00022989"/>
    </source>
</evidence>
<dbReference type="Pfam" id="PF00097">
    <property type="entry name" value="zf-C3HC4"/>
    <property type="match status" value="1"/>
</dbReference>
<dbReference type="GO" id="GO:0005778">
    <property type="term" value="C:peroxisomal membrane"/>
    <property type="evidence" value="ECO:0007669"/>
    <property type="project" value="UniProtKB-SubCell"/>
</dbReference>
<evidence type="ECO:0000256" key="6">
    <source>
        <dbReference type="ARBA" id="ARBA00022692"/>
    </source>
</evidence>
<feature type="domain" description="RING-type" evidence="20">
    <location>
        <begin position="308"/>
        <end position="353"/>
    </location>
</feature>
<keyword evidence="11" id="KW-0653">Protein transport</keyword>
<evidence type="ECO:0000256" key="9">
    <source>
        <dbReference type="ARBA" id="ARBA00022786"/>
    </source>
</evidence>
<feature type="compositionally biased region" description="Polar residues" evidence="19">
    <location>
        <begin position="31"/>
        <end position="46"/>
    </location>
</feature>
<dbReference type="InterPro" id="IPR001841">
    <property type="entry name" value="Znf_RING"/>
</dbReference>
<dbReference type="EMBL" id="KQ257454">
    <property type="protein sequence ID" value="KND01789.1"/>
    <property type="molecule type" value="Genomic_DNA"/>
</dbReference>
<dbReference type="PROSITE" id="PS50089">
    <property type="entry name" value="ZF_RING_2"/>
    <property type="match status" value="1"/>
</dbReference>
<evidence type="ECO:0000256" key="4">
    <source>
        <dbReference type="ARBA" id="ARBA00022448"/>
    </source>
</evidence>
<evidence type="ECO:0000256" key="13">
    <source>
        <dbReference type="ARBA" id="ARBA00023136"/>
    </source>
</evidence>
<comment type="catalytic activity">
    <reaction evidence="16">
        <text>[E2 ubiquitin-conjugating enzyme]-S-ubiquitinyl-L-cysteine + [acceptor protein]-L-cysteine = [E2 ubiquitin-conjugating enzyme]-L-cysteine + [acceptor protein]-S-ubiquitinyl-L-cysteine.</text>
        <dbReference type="EC" id="2.3.2.36"/>
    </reaction>
</comment>
<comment type="subcellular location">
    <subcellularLocation>
        <location evidence="1">Peroxisome membrane</location>
        <topology evidence="1">Multi-pass membrane protein</topology>
    </subcellularLocation>
</comment>
<dbReference type="InterPro" id="IPR025654">
    <property type="entry name" value="PEX2/10"/>
</dbReference>
<evidence type="ECO:0000256" key="1">
    <source>
        <dbReference type="ARBA" id="ARBA00004585"/>
    </source>
</evidence>
<evidence type="ECO:0000256" key="10">
    <source>
        <dbReference type="ARBA" id="ARBA00022833"/>
    </source>
</evidence>
<evidence type="ECO:0000256" key="3">
    <source>
        <dbReference type="ARBA" id="ARBA00008704"/>
    </source>
</evidence>